<dbReference type="Gene3D" id="3.90.1140.10">
    <property type="entry name" value="Cyclic phosphodiesterase"/>
    <property type="match status" value="1"/>
</dbReference>
<keyword evidence="3" id="KW-1185">Reference proteome</keyword>
<dbReference type="GO" id="GO:0016874">
    <property type="term" value="F:ligase activity"/>
    <property type="evidence" value="ECO:0007669"/>
    <property type="project" value="UniProtKB-KW"/>
</dbReference>
<gene>
    <name evidence="2" type="ORF">U472_08605</name>
</gene>
<evidence type="ECO:0000259" key="1">
    <source>
        <dbReference type="Pfam" id="PF10469"/>
    </source>
</evidence>
<keyword evidence="2" id="KW-0436">Ligase</keyword>
<protein>
    <submittedName>
        <fullName evidence="2">2'-5' RNA ligase</fullName>
    </submittedName>
</protein>
<feature type="domain" description="A-kinase anchor protein 7-like phosphoesterase" evidence="1">
    <location>
        <begin position="24"/>
        <end position="146"/>
    </location>
</feature>
<dbReference type="InterPro" id="IPR019510">
    <property type="entry name" value="AKAP7-like_phosphoesterase"/>
</dbReference>
<reference evidence="2 3" key="2">
    <citation type="submission" date="2016-08" db="EMBL/GenBank/DDBJ databases">
        <title>Orenia metallireducens sp. nov. strain Z6, a Novel Metal-reducing Firmicute from the Deep Subsurface.</title>
        <authorList>
            <person name="Maxim B.I."/>
            <person name="Kenneth K."/>
            <person name="Flynn T.M."/>
            <person name="Oloughlin E.J."/>
            <person name="Locke R.A."/>
            <person name="Weber J.R."/>
            <person name="Egan S.M."/>
            <person name="Mackie R.I."/>
            <person name="Cann I.K."/>
        </authorList>
    </citation>
    <scope>NUCLEOTIDE SEQUENCE [LARGE SCALE GENOMIC DNA]</scope>
    <source>
        <strain evidence="2 3">Z6</strain>
    </source>
</reference>
<dbReference type="EMBL" id="LWDV01000009">
    <property type="protein sequence ID" value="OCL26069.1"/>
    <property type="molecule type" value="Genomic_DNA"/>
</dbReference>
<proteinExistence type="predicted"/>
<comment type="caution">
    <text evidence="2">The sequence shown here is derived from an EMBL/GenBank/DDBJ whole genome shotgun (WGS) entry which is preliminary data.</text>
</comment>
<sequence>MVKAADLKEELFIVLIPKKSDLVKALNIQEAISKHYDLYNEDDYPELHITLNRINKKYIKEAKEIIEEVVQDYRKSSIELEINNLECFCLSEKFLVLKVDKTDSLISLSTQLHQKLANKNLSTISNYEEWSFHMSLISNIFAKNPIPDQDFKKICSILDGIPQKISTIGERIEVWRPTLDKEKKVIASFKL</sequence>
<reference evidence="3" key="1">
    <citation type="submission" date="2016-07" db="EMBL/GenBank/DDBJ databases">
        <authorList>
            <person name="Florea S."/>
            <person name="Webb J.S."/>
            <person name="Jaromczyk J."/>
            <person name="Schardl C.L."/>
        </authorList>
    </citation>
    <scope>NUCLEOTIDE SEQUENCE [LARGE SCALE GENOMIC DNA]</scope>
    <source>
        <strain evidence="3">Z6</strain>
    </source>
</reference>
<dbReference type="Proteomes" id="UP000093514">
    <property type="component" value="Unassembled WGS sequence"/>
</dbReference>
<dbReference type="Pfam" id="PF10469">
    <property type="entry name" value="AKAP7_NLS"/>
    <property type="match status" value="1"/>
</dbReference>
<evidence type="ECO:0000313" key="2">
    <source>
        <dbReference type="EMBL" id="OCL26069.1"/>
    </source>
</evidence>
<name>A0A1C0A737_9FIRM</name>
<accession>A0A1C0A737</accession>
<dbReference type="SUPFAM" id="SSF55144">
    <property type="entry name" value="LigT-like"/>
    <property type="match status" value="1"/>
</dbReference>
<dbReference type="AlphaFoldDB" id="A0A1C0A737"/>
<organism evidence="2 3">
    <name type="scientific">Orenia metallireducens</name>
    <dbReference type="NCBI Taxonomy" id="1413210"/>
    <lineage>
        <taxon>Bacteria</taxon>
        <taxon>Bacillati</taxon>
        <taxon>Bacillota</taxon>
        <taxon>Clostridia</taxon>
        <taxon>Halanaerobiales</taxon>
        <taxon>Halobacteroidaceae</taxon>
        <taxon>Orenia</taxon>
    </lineage>
</organism>
<dbReference type="OrthoDB" id="2112057at2"/>
<dbReference type="InterPro" id="IPR009097">
    <property type="entry name" value="Cyclic_Pdiesterase"/>
</dbReference>
<evidence type="ECO:0000313" key="3">
    <source>
        <dbReference type="Proteomes" id="UP000093514"/>
    </source>
</evidence>
<dbReference type="RefSeq" id="WP_068717518.1">
    <property type="nucleotide sequence ID" value="NZ_LWDV01000009.1"/>
</dbReference>